<evidence type="ECO:0000256" key="1">
    <source>
        <dbReference type="ARBA" id="ARBA00007958"/>
    </source>
</evidence>
<protein>
    <recommendedName>
        <fullName evidence="4">Phosphoglycolate phosphatase</fullName>
    </recommendedName>
</protein>
<dbReference type="SFLD" id="SFLDS00003">
    <property type="entry name" value="Haloacid_Dehalogenase"/>
    <property type="match status" value="1"/>
</dbReference>
<dbReference type="PROSITE" id="PS01228">
    <property type="entry name" value="COF_1"/>
    <property type="match status" value="1"/>
</dbReference>
<dbReference type="SFLD" id="SFLDG01129">
    <property type="entry name" value="C1.5:_HAD__Beta-PGM__Phosphata"/>
    <property type="match status" value="1"/>
</dbReference>
<dbReference type="SFLD" id="SFLDG01135">
    <property type="entry name" value="C1.5.6:_HAD__Beta-PGM__Phospha"/>
    <property type="match status" value="1"/>
</dbReference>
<dbReference type="InterPro" id="IPR023214">
    <property type="entry name" value="HAD_sf"/>
</dbReference>
<comment type="caution">
    <text evidence="2">The sequence shown here is derived from an EMBL/GenBank/DDBJ whole genome shotgun (WGS) entry which is preliminary data.</text>
</comment>
<dbReference type="GO" id="GO:0006281">
    <property type="term" value="P:DNA repair"/>
    <property type="evidence" value="ECO:0007669"/>
    <property type="project" value="TreeGrafter"/>
</dbReference>
<dbReference type="PANTHER" id="PTHR43434">
    <property type="entry name" value="PHOSPHOGLYCOLATE PHOSPHATASE"/>
    <property type="match status" value="1"/>
</dbReference>
<evidence type="ECO:0000313" key="2">
    <source>
        <dbReference type="EMBL" id="PSO07214.1"/>
    </source>
</evidence>
<dbReference type="AlphaFoldDB" id="A0A2R6C8M1"/>
<accession>A0A2R6C8M1</accession>
<dbReference type="Gene3D" id="1.10.150.240">
    <property type="entry name" value="Putative phosphatase, domain 2"/>
    <property type="match status" value="1"/>
</dbReference>
<sequence>MLLIFSLTHKRYDILLLDFDGTLVSTLDSFVYSASKALSLTGFNVSLESLYTSLTKPFDRVVESLVGPLEARVKQELVDKYIEIYNTEGYKYTKPNRGAFEVLDRLTNNGVKLGIVTSRTLLCDSIQRTLEHLSLAKYVETLVTARDVARPKPHPDQHLLALRRLGGTASHALSVGDSPEDIQGSRSAGIRVAAYTKGFYTYDQLAPYNPDYVIHELTELLQLF</sequence>
<organism evidence="2 3">
    <name type="scientific">Candidatus Marsarchaeota G2 archaeon BE_D</name>
    <dbReference type="NCBI Taxonomy" id="1978158"/>
    <lineage>
        <taxon>Archaea</taxon>
        <taxon>Candidatus Marsarchaeota</taxon>
        <taxon>Candidatus Marsarchaeota group 2</taxon>
    </lineage>
</organism>
<evidence type="ECO:0000313" key="3">
    <source>
        <dbReference type="Proteomes" id="UP000242015"/>
    </source>
</evidence>
<dbReference type="InterPro" id="IPR050155">
    <property type="entry name" value="HAD-like_hydrolase_sf"/>
</dbReference>
<dbReference type="InterPro" id="IPR023198">
    <property type="entry name" value="PGP-like_dom2"/>
</dbReference>
<dbReference type="Pfam" id="PF13419">
    <property type="entry name" value="HAD_2"/>
    <property type="match status" value="1"/>
</dbReference>
<name>A0A2R6C8M1_9ARCH</name>
<dbReference type="InterPro" id="IPR041492">
    <property type="entry name" value="HAD_2"/>
</dbReference>
<dbReference type="PANTHER" id="PTHR43434:SF1">
    <property type="entry name" value="PHOSPHOGLYCOLATE PHOSPHATASE"/>
    <property type="match status" value="1"/>
</dbReference>
<dbReference type="EMBL" id="NEXF01000300">
    <property type="protein sequence ID" value="PSO07214.1"/>
    <property type="molecule type" value="Genomic_DNA"/>
</dbReference>
<gene>
    <name evidence="2" type="ORF">B9Q04_12060</name>
</gene>
<comment type="similarity">
    <text evidence="1">Belongs to the HAD-like hydrolase superfamily.</text>
</comment>
<dbReference type="Gene3D" id="3.40.50.1000">
    <property type="entry name" value="HAD superfamily/HAD-like"/>
    <property type="match status" value="1"/>
</dbReference>
<dbReference type="SUPFAM" id="SSF56784">
    <property type="entry name" value="HAD-like"/>
    <property type="match status" value="1"/>
</dbReference>
<dbReference type="InterPro" id="IPR006439">
    <property type="entry name" value="HAD-SF_hydro_IA"/>
</dbReference>
<dbReference type="Proteomes" id="UP000242015">
    <property type="component" value="Unassembled WGS sequence"/>
</dbReference>
<reference evidence="2 3" key="1">
    <citation type="submission" date="2017-04" db="EMBL/GenBank/DDBJ databases">
        <title>Novel microbial lineages endemic to geothermal iron-oxide mats fill important gaps in the evolutionary history of Archaea.</title>
        <authorList>
            <person name="Jay Z.J."/>
            <person name="Beam J.P."/>
            <person name="Dlakic M."/>
            <person name="Rusch D.B."/>
            <person name="Kozubal M.A."/>
            <person name="Inskeep W.P."/>
        </authorList>
    </citation>
    <scope>NUCLEOTIDE SEQUENCE [LARGE SCALE GENOMIC DNA]</scope>
    <source>
        <strain evidence="2">BE_D</strain>
    </source>
</reference>
<proteinExistence type="inferred from homology"/>
<dbReference type="InterPro" id="IPR036412">
    <property type="entry name" value="HAD-like_sf"/>
</dbReference>
<evidence type="ECO:0008006" key="4">
    <source>
        <dbReference type="Google" id="ProtNLM"/>
    </source>
</evidence>
<dbReference type="GO" id="GO:0008967">
    <property type="term" value="F:phosphoglycolate phosphatase activity"/>
    <property type="evidence" value="ECO:0007669"/>
    <property type="project" value="TreeGrafter"/>
</dbReference>
<dbReference type="NCBIfam" id="TIGR01549">
    <property type="entry name" value="HAD-SF-IA-v1"/>
    <property type="match status" value="1"/>
</dbReference>